<keyword evidence="2 3" id="KW-0802">TPR repeat</keyword>
<keyword evidence="1" id="KW-0677">Repeat</keyword>
<dbReference type="SUPFAM" id="SSF48452">
    <property type="entry name" value="TPR-like"/>
    <property type="match status" value="1"/>
</dbReference>
<proteinExistence type="predicted"/>
<evidence type="ECO:0000259" key="4">
    <source>
        <dbReference type="Pfam" id="PF05729"/>
    </source>
</evidence>
<evidence type="ECO:0000256" key="1">
    <source>
        <dbReference type="ARBA" id="ARBA00022737"/>
    </source>
</evidence>
<dbReference type="Pfam" id="PF13424">
    <property type="entry name" value="TPR_12"/>
    <property type="match status" value="3"/>
</dbReference>
<evidence type="ECO:0000313" key="6">
    <source>
        <dbReference type="Proteomes" id="UP001171945"/>
    </source>
</evidence>
<evidence type="ECO:0000313" key="5">
    <source>
        <dbReference type="EMBL" id="MDM8562015.1"/>
    </source>
</evidence>
<sequence length="709" mass="80820">MDLLEVENRLLSQRNVLLIQGMGGTGKTTLLHHLGAWWQTTHFVEKVFYFGYDEQAWNRQQILTKVAIELLGETGYKRFQPLSELAQQKMLVKRLRAERHLLILDNLESITGANLAIQHTLPKDEQQKLQSLLRDLVEGNSLVLLGSRGEEKWLAYGTFANNVYGLAGLDDEAASQLVDKILAFHGVSHYRKDETQGAYLQKLLKLLAGYPLALQVVLGNLVQQTPQEILEALESGSDDTLDTGKETGDSWQDKTTNILRCIDYSYGNLSTDAQKLLLCFAPFTGVVLKDMLPQYTEKLQQQAVLADLPFEQWDSVLQESNNWGLLAPHPEIPVFLRLQPIFPYFMRNRLQSQPNYQAAIETAFRQHYDEIGGALESLLNSKEAQEKQLGQMLVSFEYENLSKALDFALAAQVSILNPYRALSNYLDTTQENARGLALGESVLARLEKYPDEALQGKLGTEFVGVVDDIASRQLFVKQYIEAEQSYQKALKLLENLADIDEKQRGSMAASVYHQLGRVAEEQRQWPAAEQYYQKALAIKIEFNEKYEQAGTYHQLGRVAEEQRQWPAAEQYYQKALVIFIEFKDKYSQASTYHQLGRVAQEQRQWPAAEQYYQKALAIYIEFKEKYSQAGTYHQLGIVAQEQEQWQQAQEYLLKALNLFAEFNDSHNVDITVRNLARLHQATNDDALTAAVAKVLEISVEEVLKMFKPV</sequence>
<feature type="repeat" description="TPR" evidence="3">
    <location>
        <begin position="509"/>
        <end position="542"/>
    </location>
</feature>
<dbReference type="PROSITE" id="PS50005">
    <property type="entry name" value="TPR"/>
    <property type="match status" value="2"/>
</dbReference>
<reference evidence="5" key="1">
    <citation type="submission" date="2023-06" db="EMBL/GenBank/DDBJ databases">
        <title>Uncultivated large filamentous bacteria from sulfidic sediments reveal new species and different genomic features in energy metabolism and defense.</title>
        <authorList>
            <person name="Fonseca A."/>
        </authorList>
    </citation>
    <scope>NUCLEOTIDE SEQUENCE</scope>
    <source>
        <strain evidence="5">HSG4</strain>
    </source>
</reference>
<dbReference type="Proteomes" id="UP001171945">
    <property type="component" value="Unassembled WGS sequence"/>
</dbReference>
<dbReference type="InterPro" id="IPR027417">
    <property type="entry name" value="P-loop_NTPase"/>
</dbReference>
<dbReference type="PANTHER" id="PTHR45641:SF1">
    <property type="entry name" value="AAA+ ATPASE DOMAIN-CONTAINING PROTEIN"/>
    <property type="match status" value="1"/>
</dbReference>
<dbReference type="Gene3D" id="1.25.40.10">
    <property type="entry name" value="Tetratricopeptide repeat domain"/>
    <property type="match status" value="2"/>
</dbReference>
<dbReference type="EMBL" id="JAUCGM010000037">
    <property type="protein sequence ID" value="MDM8562015.1"/>
    <property type="molecule type" value="Genomic_DNA"/>
</dbReference>
<dbReference type="SMART" id="SM00028">
    <property type="entry name" value="TPR"/>
    <property type="match status" value="4"/>
</dbReference>
<gene>
    <name evidence="5" type="ORF">QUF54_01525</name>
</gene>
<dbReference type="Pfam" id="PF05729">
    <property type="entry name" value="NACHT"/>
    <property type="match status" value="1"/>
</dbReference>
<dbReference type="Gene3D" id="3.40.50.300">
    <property type="entry name" value="P-loop containing nucleotide triphosphate hydrolases"/>
    <property type="match status" value="1"/>
</dbReference>
<evidence type="ECO:0000256" key="3">
    <source>
        <dbReference type="PROSITE-ProRule" id="PRU00339"/>
    </source>
</evidence>
<feature type="domain" description="NACHT" evidence="4">
    <location>
        <begin position="16"/>
        <end position="180"/>
    </location>
</feature>
<dbReference type="PRINTS" id="PR00364">
    <property type="entry name" value="DISEASERSIST"/>
</dbReference>
<accession>A0ABT7VQT0</accession>
<organism evidence="5 6">
    <name type="scientific">Candidatus Marithioploca araucensis</name>
    <dbReference type="NCBI Taxonomy" id="70273"/>
    <lineage>
        <taxon>Bacteria</taxon>
        <taxon>Pseudomonadati</taxon>
        <taxon>Pseudomonadota</taxon>
        <taxon>Gammaproteobacteria</taxon>
        <taxon>Thiotrichales</taxon>
        <taxon>Thiotrichaceae</taxon>
        <taxon>Candidatus Marithioploca</taxon>
    </lineage>
</organism>
<name>A0ABT7VQT0_9GAMM</name>
<dbReference type="PANTHER" id="PTHR45641">
    <property type="entry name" value="TETRATRICOPEPTIDE REPEAT PROTEIN (AFU_ORTHOLOGUE AFUA_6G03870)"/>
    <property type="match status" value="1"/>
</dbReference>
<dbReference type="InterPro" id="IPR019734">
    <property type="entry name" value="TPR_rpt"/>
</dbReference>
<protein>
    <submittedName>
        <fullName evidence="5">Tetratricopeptide repeat protein</fullName>
    </submittedName>
</protein>
<feature type="repeat" description="TPR" evidence="3">
    <location>
        <begin position="589"/>
        <end position="622"/>
    </location>
</feature>
<evidence type="ECO:0000256" key="2">
    <source>
        <dbReference type="ARBA" id="ARBA00022803"/>
    </source>
</evidence>
<comment type="caution">
    <text evidence="5">The sequence shown here is derived from an EMBL/GenBank/DDBJ whole genome shotgun (WGS) entry which is preliminary data.</text>
</comment>
<dbReference type="InterPro" id="IPR011990">
    <property type="entry name" value="TPR-like_helical_dom_sf"/>
</dbReference>
<keyword evidence="6" id="KW-1185">Reference proteome</keyword>
<dbReference type="SUPFAM" id="SSF52540">
    <property type="entry name" value="P-loop containing nucleoside triphosphate hydrolases"/>
    <property type="match status" value="1"/>
</dbReference>
<dbReference type="InterPro" id="IPR007111">
    <property type="entry name" value="NACHT_NTPase"/>
</dbReference>